<feature type="transmembrane region" description="Helical" evidence="10">
    <location>
        <begin position="126"/>
        <end position="151"/>
    </location>
</feature>
<dbReference type="GO" id="GO:0004168">
    <property type="term" value="F:dolichol kinase activity"/>
    <property type="evidence" value="ECO:0007669"/>
    <property type="project" value="UniProtKB-EC"/>
</dbReference>
<keyword evidence="9 10" id="KW-0472">Membrane</keyword>
<dbReference type="GO" id="GO:0043048">
    <property type="term" value="P:dolichyl monophosphate biosynthetic process"/>
    <property type="evidence" value="ECO:0007669"/>
    <property type="project" value="TreeGrafter"/>
</dbReference>
<evidence type="ECO:0000313" key="12">
    <source>
        <dbReference type="EnsemblMetazoa" id="ASIC021002-PA"/>
    </source>
</evidence>
<dbReference type="InterPro" id="IPR032974">
    <property type="entry name" value="Polypren_kinase"/>
</dbReference>
<gene>
    <name evidence="11" type="ORF">ZHAS_00021002</name>
</gene>
<dbReference type="OMA" id="CIFVILE"/>
<evidence type="ECO:0000256" key="4">
    <source>
        <dbReference type="ARBA" id="ARBA00022679"/>
    </source>
</evidence>
<reference evidence="12" key="2">
    <citation type="submission" date="2020-05" db="UniProtKB">
        <authorList>
            <consortium name="EnsemblMetazoa"/>
        </authorList>
    </citation>
    <scope>IDENTIFICATION</scope>
</reference>
<evidence type="ECO:0000256" key="7">
    <source>
        <dbReference type="ARBA" id="ARBA00022824"/>
    </source>
</evidence>
<dbReference type="OrthoDB" id="377083at2759"/>
<reference evidence="11 13" key="1">
    <citation type="journal article" date="2014" name="BMC Genomics">
        <title>Genome sequence of Anopheles sinensis provides insight into genetics basis of mosquito competence for malaria parasites.</title>
        <authorList>
            <person name="Zhou D."/>
            <person name="Zhang D."/>
            <person name="Ding G."/>
            <person name="Shi L."/>
            <person name="Hou Q."/>
            <person name="Ye Y."/>
            <person name="Xu Y."/>
            <person name="Zhou H."/>
            <person name="Xiong C."/>
            <person name="Li S."/>
            <person name="Yu J."/>
            <person name="Hong S."/>
            <person name="Yu X."/>
            <person name="Zou P."/>
            <person name="Chen C."/>
            <person name="Chang X."/>
            <person name="Wang W."/>
            <person name="Lv Y."/>
            <person name="Sun Y."/>
            <person name="Ma L."/>
            <person name="Shen B."/>
            <person name="Zhu C."/>
        </authorList>
    </citation>
    <scope>NUCLEOTIDE SEQUENCE [LARGE SCALE GENOMIC DNA]</scope>
</reference>
<comment type="subcellular location">
    <subcellularLocation>
        <location evidence="1">Endoplasmic reticulum membrane</location>
        <topology evidence="1">Multi-pass membrane protein</topology>
    </subcellularLocation>
</comment>
<evidence type="ECO:0000256" key="2">
    <source>
        <dbReference type="ARBA" id="ARBA00010794"/>
    </source>
</evidence>
<dbReference type="Proteomes" id="UP000030765">
    <property type="component" value="Unassembled WGS sequence"/>
</dbReference>
<dbReference type="EC" id="2.7.1.108" evidence="3"/>
<protein>
    <recommendedName>
        <fullName evidence="3">dolichol kinase</fullName>
        <ecNumber evidence="3">2.7.1.108</ecNumber>
    </recommendedName>
</protein>
<dbReference type="PANTHER" id="PTHR13205:SF15">
    <property type="entry name" value="DOLICHOL KINASE"/>
    <property type="match status" value="1"/>
</dbReference>
<keyword evidence="8 10" id="KW-1133">Transmembrane helix</keyword>
<evidence type="ECO:0000256" key="6">
    <source>
        <dbReference type="ARBA" id="ARBA00022777"/>
    </source>
</evidence>
<evidence type="ECO:0000313" key="11">
    <source>
        <dbReference type="EMBL" id="KFB52739.1"/>
    </source>
</evidence>
<evidence type="ECO:0000256" key="8">
    <source>
        <dbReference type="ARBA" id="ARBA00022989"/>
    </source>
</evidence>
<keyword evidence="5 10" id="KW-0812">Transmembrane</keyword>
<feature type="transmembrane region" description="Helical" evidence="10">
    <location>
        <begin position="93"/>
        <end position="114"/>
    </location>
</feature>
<keyword evidence="4" id="KW-0808">Transferase</keyword>
<dbReference type="STRING" id="74873.A0A084WR95"/>
<accession>A0A084WR95</accession>
<dbReference type="PANTHER" id="PTHR13205">
    <property type="entry name" value="TRANSMEMBRANE PROTEIN 15-RELATED"/>
    <property type="match status" value="1"/>
</dbReference>
<dbReference type="VEuPathDB" id="VectorBase:ASIC021002"/>
<organism evidence="11">
    <name type="scientific">Anopheles sinensis</name>
    <name type="common">Mosquito</name>
    <dbReference type="NCBI Taxonomy" id="74873"/>
    <lineage>
        <taxon>Eukaryota</taxon>
        <taxon>Metazoa</taxon>
        <taxon>Ecdysozoa</taxon>
        <taxon>Arthropoda</taxon>
        <taxon>Hexapoda</taxon>
        <taxon>Insecta</taxon>
        <taxon>Pterygota</taxon>
        <taxon>Neoptera</taxon>
        <taxon>Endopterygota</taxon>
        <taxon>Diptera</taxon>
        <taxon>Nematocera</taxon>
        <taxon>Culicoidea</taxon>
        <taxon>Culicidae</taxon>
        <taxon>Anophelinae</taxon>
        <taxon>Anopheles</taxon>
    </lineage>
</organism>
<feature type="transmembrane region" description="Helical" evidence="10">
    <location>
        <begin position="51"/>
        <end position="72"/>
    </location>
</feature>
<evidence type="ECO:0000256" key="3">
    <source>
        <dbReference type="ARBA" id="ARBA00012132"/>
    </source>
</evidence>
<evidence type="ECO:0000256" key="5">
    <source>
        <dbReference type="ARBA" id="ARBA00022692"/>
    </source>
</evidence>
<dbReference type="GO" id="GO:0005789">
    <property type="term" value="C:endoplasmic reticulum membrane"/>
    <property type="evidence" value="ECO:0007669"/>
    <property type="project" value="UniProtKB-SubCell"/>
</dbReference>
<evidence type="ECO:0000256" key="1">
    <source>
        <dbReference type="ARBA" id="ARBA00004477"/>
    </source>
</evidence>
<keyword evidence="13" id="KW-1185">Reference proteome</keyword>
<proteinExistence type="inferred from homology"/>
<dbReference type="VEuPathDB" id="VectorBase:ASIS014058"/>
<dbReference type="EMBL" id="KE525404">
    <property type="protein sequence ID" value="KFB52739.1"/>
    <property type="molecule type" value="Genomic_DNA"/>
</dbReference>
<dbReference type="EMBL" id="ATLV01026002">
    <property type="status" value="NOT_ANNOTATED_CDS"/>
    <property type="molecule type" value="Genomic_DNA"/>
</dbReference>
<evidence type="ECO:0000256" key="10">
    <source>
        <dbReference type="SAM" id="Phobius"/>
    </source>
</evidence>
<keyword evidence="7" id="KW-0256">Endoplasmic reticulum</keyword>
<evidence type="ECO:0000313" key="13">
    <source>
        <dbReference type="Proteomes" id="UP000030765"/>
    </source>
</evidence>
<keyword evidence="6" id="KW-0418">Kinase</keyword>
<dbReference type="AlphaFoldDB" id="A0A084WR95"/>
<dbReference type="EnsemblMetazoa" id="ASIC021002-RA">
    <property type="protein sequence ID" value="ASIC021002-PA"/>
    <property type="gene ID" value="ASIC021002"/>
</dbReference>
<name>A0A084WR95_ANOSI</name>
<evidence type="ECO:0000256" key="9">
    <source>
        <dbReference type="ARBA" id="ARBA00023136"/>
    </source>
</evidence>
<comment type="similarity">
    <text evidence="2">Belongs to the polyprenol kinase family.</text>
</comment>
<sequence length="169" mass="18485">MGMYVALLLCTVFFIKWQFNYGHRTTTATRKVFHLLIVLVYGPGLWYQCRLLFLASGLMLGLLIVLEMARLIQLSPVAGILNTTVNMFIDEKDAGPVALTPIYLLVGCSLPLWLHPSPCDMTNSAGLQTLLLSAGVLSIGIGDTAASVAGYHLGRHKWNGKDDPFQPPP</sequence>